<evidence type="ECO:0008006" key="6">
    <source>
        <dbReference type="Google" id="ProtNLM"/>
    </source>
</evidence>
<evidence type="ECO:0000256" key="3">
    <source>
        <dbReference type="SAM" id="MobiDB-lite"/>
    </source>
</evidence>
<evidence type="ECO:0000313" key="4">
    <source>
        <dbReference type="EMBL" id="MCF6774869.1"/>
    </source>
</evidence>
<feature type="region of interest" description="Disordered" evidence="3">
    <location>
        <begin position="1"/>
        <end position="34"/>
    </location>
</feature>
<keyword evidence="1" id="KW-0547">Nucleotide-binding</keyword>
<comment type="caution">
    <text evidence="4">The sequence shown here is derived from an EMBL/GenBank/DDBJ whole genome shotgun (WGS) entry which is preliminary data.</text>
</comment>
<accession>A0ABS9HM33</accession>
<dbReference type="SUPFAM" id="SSF52540">
    <property type="entry name" value="P-loop containing nucleoside triphosphate hydrolases"/>
    <property type="match status" value="1"/>
</dbReference>
<gene>
    <name evidence="4" type="ORF">L3H44_10730</name>
</gene>
<dbReference type="InterPro" id="IPR027417">
    <property type="entry name" value="P-loop_NTPase"/>
</dbReference>
<keyword evidence="5" id="KW-1185">Reference proteome</keyword>
<protein>
    <recommendedName>
        <fullName evidence="6">ABC transporter domain-containing protein</fullName>
    </recommendedName>
</protein>
<evidence type="ECO:0000256" key="2">
    <source>
        <dbReference type="ARBA" id="ARBA00022840"/>
    </source>
</evidence>
<name>A0ABS9HM33_9CORY</name>
<sequence>MDLHSTDPTADPRDRSAAARDRPAEECDRSAGEWRGWDPADAPIAWMRKATVVEARRVWSAPWRTRRRKDASVLVRDCNLALHEGLIYSFVGDAAAESTGSRTATATAAATSTAAATPNVATPSPSASAASILQVLAGQERISGGIVSVFGESPYDNARTMDSTVLAGVSVRYPAQWRADRVLRTAARRYPNWDDDYAEMVSRAFQLDLSTKVNHLSTQARTLLGAVVAVAARAPLTLWDRPCEGLNPERRKLVMQTLVADCAAHPRTVVMNQADRGADNLVHASADRLLVVSGGTIVGDFPTDDA</sequence>
<dbReference type="GeneID" id="92727010"/>
<dbReference type="PANTHER" id="PTHR43158">
    <property type="entry name" value="SKFA PEPTIDE EXPORT ATP-BINDING PROTEIN SKFE"/>
    <property type="match status" value="1"/>
</dbReference>
<evidence type="ECO:0000313" key="5">
    <source>
        <dbReference type="Proteomes" id="UP001200604"/>
    </source>
</evidence>
<proteinExistence type="predicted"/>
<dbReference type="Proteomes" id="UP001200604">
    <property type="component" value="Unassembled WGS sequence"/>
</dbReference>
<reference evidence="4 5" key="1">
    <citation type="submission" date="2022-01" db="EMBL/GenBank/DDBJ databases">
        <title>Identification and Characterization of Corynebacterium sp.</title>
        <authorList>
            <person name="Luo Q."/>
            <person name="Qu P."/>
            <person name="Chen Q."/>
        </authorList>
    </citation>
    <scope>NUCLEOTIDE SEQUENCE [LARGE SCALE GENOMIC DNA]</scope>
    <source>
        <strain evidence="4 5">MC-12</strain>
    </source>
</reference>
<dbReference type="Gene3D" id="3.40.50.300">
    <property type="entry name" value="P-loop containing nucleotide triphosphate hydrolases"/>
    <property type="match status" value="1"/>
</dbReference>
<dbReference type="EMBL" id="JAKJKU010000006">
    <property type="protein sequence ID" value="MCF6774869.1"/>
    <property type="molecule type" value="Genomic_DNA"/>
</dbReference>
<keyword evidence="2" id="KW-0067">ATP-binding</keyword>
<evidence type="ECO:0000256" key="1">
    <source>
        <dbReference type="ARBA" id="ARBA00022741"/>
    </source>
</evidence>
<dbReference type="PANTHER" id="PTHR43158:SF5">
    <property type="entry name" value="ABC TRANSPORTER, ATP-BINDING PROTEIN"/>
    <property type="match status" value="1"/>
</dbReference>
<organism evidence="4 5">
    <name type="scientific">Corynebacterium parakroppenstedtii</name>
    <dbReference type="NCBI Taxonomy" id="2828363"/>
    <lineage>
        <taxon>Bacteria</taxon>
        <taxon>Bacillati</taxon>
        <taxon>Actinomycetota</taxon>
        <taxon>Actinomycetes</taxon>
        <taxon>Mycobacteriales</taxon>
        <taxon>Corynebacteriaceae</taxon>
        <taxon>Corynebacterium</taxon>
    </lineage>
</organism>
<dbReference type="RefSeq" id="WP_221914819.1">
    <property type="nucleotide sequence ID" value="NZ_JAGSOA010000001.1"/>
</dbReference>